<keyword evidence="1" id="KW-0732">Signal</keyword>
<dbReference type="AlphaFoldDB" id="A0AAP9EPG4"/>
<proteinExistence type="predicted"/>
<evidence type="ECO:0008006" key="4">
    <source>
        <dbReference type="Google" id="ProtNLM"/>
    </source>
</evidence>
<dbReference type="Gene3D" id="3.40.1420.10">
    <property type="entry name" value="Inhibitor of vertebrate lysozyme"/>
    <property type="match status" value="1"/>
</dbReference>
<dbReference type="Proteomes" id="UP000323560">
    <property type="component" value="Chromosome"/>
</dbReference>
<feature type="chain" id="PRO_5043040676" description="Lysozyme inhibitor" evidence="1">
    <location>
        <begin position="24"/>
        <end position="137"/>
    </location>
</feature>
<dbReference type="KEGG" id="gti:FXF46_00255"/>
<dbReference type="EMBL" id="CP043043">
    <property type="protein sequence ID" value="QEH94870.1"/>
    <property type="molecule type" value="Genomic_DNA"/>
</dbReference>
<evidence type="ECO:0000256" key="1">
    <source>
        <dbReference type="SAM" id="SignalP"/>
    </source>
</evidence>
<dbReference type="InterPro" id="IPR036501">
    <property type="entry name" value="Inhibitor_vert_lysozyme_sf"/>
</dbReference>
<dbReference type="RefSeq" id="WP_061510496.1">
    <property type="nucleotide sequence ID" value="NZ_LHZM01000079.1"/>
</dbReference>
<feature type="signal peptide" evidence="1">
    <location>
        <begin position="1"/>
        <end position="23"/>
    </location>
</feature>
<evidence type="ECO:0000313" key="3">
    <source>
        <dbReference type="Proteomes" id="UP000323560"/>
    </source>
</evidence>
<gene>
    <name evidence="2" type="ORF">FXF46_00255</name>
</gene>
<sequence length="137" mass="14934">MKQRLRIFMLACPLLCGTMTATAAPPTTQDLLNHSGFKEAYKAMITLPAWIVSGKGTSTPVEYFKQNGKTYALGHMCKPHDCAAQQLELVLATDHSGSWGLLSIKANNALKQTVLGSPTPEIEKVLRDTYTKNNPAD</sequence>
<organism evidence="2 3">
    <name type="scientific">Gluconobacter thailandicus</name>
    <dbReference type="NCBI Taxonomy" id="257438"/>
    <lineage>
        <taxon>Bacteria</taxon>
        <taxon>Pseudomonadati</taxon>
        <taxon>Pseudomonadota</taxon>
        <taxon>Alphaproteobacteria</taxon>
        <taxon>Acetobacterales</taxon>
        <taxon>Acetobacteraceae</taxon>
        <taxon>Gluconobacter</taxon>
    </lineage>
</organism>
<dbReference type="SUPFAM" id="SSF89872">
    <property type="entry name" value="Inhibitor of vertebrate lysozyme, Ivy"/>
    <property type="match status" value="1"/>
</dbReference>
<reference evidence="2 3" key="1">
    <citation type="submission" date="2019-08" db="EMBL/GenBank/DDBJ databases">
        <title>Gluconobacter frateurii HD924 genome.</title>
        <authorList>
            <person name="Liu Y."/>
            <person name="Zhang P."/>
        </authorList>
    </citation>
    <scope>NUCLEOTIDE SEQUENCE [LARGE SCALE GENOMIC DNA]</scope>
    <source>
        <strain evidence="2 3">HD924</strain>
    </source>
</reference>
<dbReference type="Pfam" id="PF08816">
    <property type="entry name" value="Ivy"/>
    <property type="match status" value="1"/>
</dbReference>
<evidence type="ECO:0000313" key="2">
    <source>
        <dbReference type="EMBL" id="QEH94870.1"/>
    </source>
</evidence>
<accession>A0AAP9EPG4</accession>
<protein>
    <recommendedName>
        <fullName evidence="4">Lysozyme inhibitor</fullName>
    </recommendedName>
</protein>
<name>A0AAP9EPG4_GLUTH</name>